<keyword evidence="3" id="KW-1185">Reference proteome</keyword>
<evidence type="ECO:0000313" key="2">
    <source>
        <dbReference type="EMBL" id="RHZ65747.1"/>
    </source>
</evidence>
<evidence type="ECO:0000256" key="1">
    <source>
        <dbReference type="SAM" id="Coils"/>
    </source>
</evidence>
<gene>
    <name evidence="2" type="ORF">Glove_311g42</name>
</gene>
<accession>A0A397HSC4</accession>
<dbReference type="Proteomes" id="UP000266861">
    <property type="component" value="Unassembled WGS sequence"/>
</dbReference>
<dbReference type="OrthoDB" id="2440461at2759"/>
<evidence type="ECO:0000313" key="3">
    <source>
        <dbReference type="Proteomes" id="UP000266861"/>
    </source>
</evidence>
<dbReference type="AlphaFoldDB" id="A0A397HSC4"/>
<comment type="caution">
    <text evidence="2">The sequence shown here is derived from an EMBL/GenBank/DDBJ whole genome shotgun (WGS) entry which is preliminary data.</text>
</comment>
<proteinExistence type="predicted"/>
<keyword evidence="1" id="KW-0175">Coiled coil</keyword>
<feature type="coiled-coil region" evidence="1">
    <location>
        <begin position="8"/>
        <end position="73"/>
    </location>
</feature>
<name>A0A397HSC4_9GLOM</name>
<reference evidence="2 3" key="1">
    <citation type="submission" date="2018-08" db="EMBL/GenBank/DDBJ databases">
        <title>Genome and evolution of the arbuscular mycorrhizal fungus Diversispora epigaea (formerly Glomus versiforme) and its bacterial endosymbionts.</title>
        <authorList>
            <person name="Sun X."/>
            <person name="Fei Z."/>
            <person name="Harrison M."/>
        </authorList>
    </citation>
    <scope>NUCLEOTIDE SEQUENCE [LARGE SCALE GENOMIC DNA]</scope>
    <source>
        <strain evidence="2 3">IT104</strain>
    </source>
</reference>
<organism evidence="2 3">
    <name type="scientific">Diversispora epigaea</name>
    <dbReference type="NCBI Taxonomy" id="1348612"/>
    <lineage>
        <taxon>Eukaryota</taxon>
        <taxon>Fungi</taxon>
        <taxon>Fungi incertae sedis</taxon>
        <taxon>Mucoromycota</taxon>
        <taxon>Glomeromycotina</taxon>
        <taxon>Glomeromycetes</taxon>
        <taxon>Diversisporales</taxon>
        <taxon>Diversisporaceae</taxon>
        <taxon>Diversispora</taxon>
    </lineage>
</organism>
<protein>
    <submittedName>
        <fullName evidence="2">Uncharacterized protein</fullName>
    </submittedName>
</protein>
<sequence length="133" mass="15302">MGNPQSTIDSLRELNSDLVHQIMELRKKFNEEEAENAKLKQIIKENAKCDGRVEELEQKNIKLETRLAILEQTSLVVERQPQNDKEVIPEMQLSINNTQKTLEDKETDTFLNEVHKKELVMKLGRGIGGKTSM</sequence>
<dbReference type="EMBL" id="PQFF01000285">
    <property type="protein sequence ID" value="RHZ65747.1"/>
    <property type="molecule type" value="Genomic_DNA"/>
</dbReference>